<keyword evidence="1" id="KW-0560">Oxidoreductase</keyword>
<dbReference type="STRING" id="1128400.I2FWC0"/>
<evidence type="ECO:0000313" key="4">
    <source>
        <dbReference type="Proteomes" id="UP000006174"/>
    </source>
</evidence>
<evidence type="ECO:0000256" key="1">
    <source>
        <dbReference type="ARBA" id="ARBA00023002"/>
    </source>
</evidence>
<dbReference type="InterPro" id="IPR000477">
    <property type="entry name" value="RT_dom"/>
</dbReference>
<dbReference type="Gene3D" id="3.20.20.100">
    <property type="entry name" value="NADP-dependent oxidoreductase domain"/>
    <property type="match status" value="2"/>
</dbReference>
<dbReference type="Pfam" id="PF00078">
    <property type="entry name" value="RVT_1"/>
    <property type="match status" value="1"/>
</dbReference>
<dbReference type="SUPFAM" id="SSF51430">
    <property type="entry name" value="NAD(P)-linked oxidoreductase"/>
    <property type="match status" value="2"/>
</dbReference>
<dbReference type="PROSITE" id="PS50878">
    <property type="entry name" value="RT_POL"/>
    <property type="match status" value="1"/>
</dbReference>
<reference evidence="3 4" key="1">
    <citation type="journal article" date="2012" name="Plant Cell">
        <title>Genome comparison of barley and maize smut fungi reveals targeted loss of RNA silencing components and species-specific presence of transposable elements.</title>
        <authorList>
            <person name="Laurie J.D."/>
            <person name="Ali S."/>
            <person name="Linning R."/>
            <person name="Mannhaupt G."/>
            <person name="Wong P."/>
            <person name="Gueldener U."/>
            <person name="Muensterkoetter M."/>
            <person name="Moore R."/>
            <person name="Kahmann R."/>
            <person name="Bakkeren G."/>
            <person name="Schirawski J."/>
        </authorList>
    </citation>
    <scope>NUCLEOTIDE SEQUENCE [LARGE SCALE GENOMIC DNA]</scope>
    <source>
        <strain evidence="4">Uh4875-4</strain>
    </source>
</reference>
<dbReference type="InterPro" id="IPR036812">
    <property type="entry name" value="NAD(P)_OxRdtase_dom_sf"/>
</dbReference>
<sequence>MSYSTNITPKTNIKIVCGCITFGAPGAEQARVHDLSDCRSILDIFASHGHTELDTARMYGMGSSEDYLRQLGYTTPSSSHSFLIATKCYPSARKPNTPAKDKYTFSAPDITRSIGNSLSILGTDSFDLFYVYSPDRETELEETLHAPRLFSVPSANTESHTTHTTRGAFPPQWKHALVTVIAKPGHGNPSLPSSYRPISLLCVASKIAESVIKTLLQWELERRGLLRDQYNTVPGISTTHAVVHLVHRGRDAVAEGKQVALISIDVGGAFNQIEHSALVKRLLDLNLPDIAHWIRLWLLLHPDRNLSQQIHLDDVSLILLQSPLQSISPRMKLLKIHRGLFIGTHSSPNSQPEAGSRFDRTHAQGQMYRARYWQQHYFDALDLIRPVAEKHGLGLPEVALRWTMYHSELNKKHGDAVIIGASSTKYIEQNLKDFEKGPLPEEVVRKVDEAWKIVEPNAPPYYH</sequence>
<name>I2FWC0_USTHO</name>
<keyword evidence="4" id="KW-1185">Reference proteome</keyword>
<dbReference type="OMA" id="LRWASHH"/>
<evidence type="ECO:0000259" key="2">
    <source>
        <dbReference type="PROSITE" id="PS50878"/>
    </source>
</evidence>
<dbReference type="PANTHER" id="PTHR43364">
    <property type="entry name" value="NADH-SPECIFIC METHYLGLYOXAL REDUCTASE-RELATED"/>
    <property type="match status" value="1"/>
</dbReference>
<dbReference type="Proteomes" id="UP000006174">
    <property type="component" value="Unassembled WGS sequence"/>
</dbReference>
<dbReference type="Pfam" id="PF00248">
    <property type="entry name" value="Aldo_ket_red"/>
    <property type="match status" value="2"/>
</dbReference>
<organism evidence="3 4">
    <name type="scientific">Ustilago hordei</name>
    <name type="common">Barley covered smut fungus</name>
    <dbReference type="NCBI Taxonomy" id="120017"/>
    <lineage>
        <taxon>Eukaryota</taxon>
        <taxon>Fungi</taxon>
        <taxon>Dikarya</taxon>
        <taxon>Basidiomycota</taxon>
        <taxon>Ustilaginomycotina</taxon>
        <taxon>Ustilaginomycetes</taxon>
        <taxon>Ustilaginales</taxon>
        <taxon>Ustilaginaceae</taxon>
        <taxon>Ustilago</taxon>
    </lineage>
</organism>
<dbReference type="HOGENOM" id="CLU_590786_0_0_1"/>
<feature type="domain" description="Reverse transcriptase" evidence="2">
    <location>
        <begin position="162"/>
        <end position="423"/>
    </location>
</feature>
<dbReference type="InterPro" id="IPR023210">
    <property type="entry name" value="NADP_OxRdtase_dom"/>
</dbReference>
<dbReference type="eggNOG" id="ENOG502QU2T">
    <property type="taxonomic scope" value="Eukaryota"/>
</dbReference>
<comment type="caution">
    <text evidence="3">The sequence shown here is derived from an EMBL/GenBank/DDBJ whole genome shotgun (WGS) entry which is preliminary data.</text>
</comment>
<dbReference type="EMBL" id="CAGI01000162">
    <property type="protein sequence ID" value="CCF51213.1"/>
    <property type="molecule type" value="Genomic_DNA"/>
</dbReference>
<proteinExistence type="predicted"/>
<dbReference type="OrthoDB" id="2310150at2759"/>
<protein>
    <submittedName>
        <fullName evidence="3">Related to aflatoxin aldehyde reductase</fullName>
    </submittedName>
</protein>
<accession>I2FWC0</accession>
<dbReference type="GO" id="GO:0016491">
    <property type="term" value="F:oxidoreductase activity"/>
    <property type="evidence" value="ECO:0007669"/>
    <property type="project" value="UniProtKB-KW"/>
</dbReference>
<gene>
    <name evidence="3" type="ORF">UHOR_01106</name>
</gene>
<dbReference type="InterPro" id="IPR050523">
    <property type="entry name" value="AKR_Detox_Biosynth"/>
</dbReference>
<dbReference type="PANTHER" id="PTHR43364:SF4">
    <property type="entry name" value="NAD(P)-LINKED OXIDOREDUCTASE SUPERFAMILY PROTEIN"/>
    <property type="match status" value="1"/>
</dbReference>
<dbReference type="AlphaFoldDB" id="I2FWC0"/>
<evidence type="ECO:0000313" key="3">
    <source>
        <dbReference type="EMBL" id="CCF51213.1"/>
    </source>
</evidence>